<dbReference type="GO" id="GO:0000287">
    <property type="term" value="F:magnesium ion binding"/>
    <property type="evidence" value="ECO:0007669"/>
    <property type="project" value="InterPro"/>
</dbReference>
<accession>A0A0P6SNS9</accession>
<evidence type="ECO:0000313" key="2">
    <source>
        <dbReference type="Proteomes" id="UP000049578"/>
    </source>
</evidence>
<dbReference type="GO" id="GO:0006281">
    <property type="term" value="P:DNA repair"/>
    <property type="evidence" value="ECO:0007669"/>
    <property type="project" value="InterPro"/>
</dbReference>
<dbReference type="PATRIC" id="fig|119224.3.peg.1440"/>
<gene>
    <name evidence="1" type="ORF">AKK44_01545</name>
</gene>
<dbReference type="AlphaFoldDB" id="A0A0P6SNS9"/>
<dbReference type="EMBL" id="LHQM01000005">
    <property type="protein sequence ID" value="KPJ23090.1"/>
    <property type="molecule type" value="Genomic_DNA"/>
</dbReference>
<name>A0A0P6SNS9_9STRE</name>
<protein>
    <submittedName>
        <fullName evidence="1">Endodeoxyribonuclease RusA</fullName>
    </submittedName>
</protein>
<proteinExistence type="predicted"/>
<dbReference type="GO" id="GO:0006310">
    <property type="term" value="P:DNA recombination"/>
    <property type="evidence" value="ECO:0007669"/>
    <property type="project" value="InterPro"/>
</dbReference>
<dbReference type="InterPro" id="IPR008822">
    <property type="entry name" value="Endonuclease_RusA-like"/>
</dbReference>
<organism evidence="1 2">
    <name type="scientific">Streptococcus phocae</name>
    <dbReference type="NCBI Taxonomy" id="119224"/>
    <lineage>
        <taxon>Bacteria</taxon>
        <taxon>Bacillati</taxon>
        <taxon>Bacillota</taxon>
        <taxon>Bacilli</taxon>
        <taxon>Lactobacillales</taxon>
        <taxon>Streptococcaceae</taxon>
        <taxon>Streptococcus</taxon>
    </lineage>
</organism>
<dbReference type="RefSeq" id="WP_054278210.1">
    <property type="nucleotide sequence ID" value="NZ_LHQM01000005.1"/>
</dbReference>
<reference evidence="1 2" key="1">
    <citation type="submission" date="2015-08" db="EMBL/GenBank/DDBJ databases">
        <title>Genome sequence of Streptococcus phocae subsp. phocae ATCC 51973T isolated from liver specimen obtained from seal.</title>
        <authorList>
            <person name="Avendano-Herrera R."/>
        </authorList>
    </citation>
    <scope>NUCLEOTIDE SEQUENCE [LARGE SCALE GENOMIC DNA]</scope>
    <source>
        <strain evidence="1 2">ATCC 51973</strain>
    </source>
</reference>
<evidence type="ECO:0000313" key="1">
    <source>
        <dbReference type="EMBL" id="KPJ23090.1"/>
    </source>
</evidence>
<sequence>MNIEFFIPMKKIPTTTHQQKKVRVVNGKPQFYEPDSLKEARAMFMSRFAKYTPEEALSGPLRLTIKWLFPKIKKASNGQYKDTKPDTDNLNKLPKDCMTELGFWHDDAQVASEIIEKFWADNVGIYVKVEQL</sequence>
<dbReference type="SUPFAM" id="SSF103084">
    <property type="entry name" value="Holliday junction resolvase RusA"/>
    <property type="match status" value="1"/>
</dbReference>
<dbReference type="Gene3D" id="3.30.1330.70">
    <property type="entry name" value="Holliday junction resolvase RusA"/>
    <property type="match status" value="1"/>
</dbReference>
<dbReference type="Proteomes" id="UP000049578">
    <property type="component" value="Unassembled WGS sequence"/>
</dbReference>
<dbReference type="STRING" id="119224.AKK44_01545"/>
<keyword evidence="2" id="KW-1185">Reference proteome</keyword>
<dbReference type="Pfam" id="PF05866">
    <property type="entry name" value="RusA"/>
    <property type="match status" value="1"/>
</dbReference>
<comment type="caution">
    <text evidence="1">The sequence shown here is derived from an EMBL/GenBank/DDBJ whole genome shotgun (WGS) entry which is preliminary data.</text>
</comment>
<dbReference type="InterPro" id="IPR036614">
    <property type="entry name" value="RusA-like_sf"/>
</dbReference>